<dbReference type="EMBL" id="VSRR010017217">
    <property type="protein sequence ID" value="MPC60138.1"/>
    <property type="molecule type" value="Genomic_DNA"/>
</dbReference>
<keyword evidence="3" id="KW-1185">Reference proteome</keyword>
<evidence type="ECO:0000256" key="1">
    <source>
        <dbReference type="SAM" id="MobiDB-lite"/>
    </source>
</evidence>
<protein>
    <recommendedName>
        <fullName evidence="4">CCHC-type domain-containing protein</fullName>
    </recommendedName>
</protein>
<comment type="caution">
    <text evidence="2">The sequence shown here is derived from an EMBL/GenBank/DDBJ whole genome shotgun (WGS) entry which is preliminary data.</text>
</comment>
<feature type="region of interest" description="Disordered" evidence="1">
    <location>
        <begin position="99"/>
        <end position="136"/>
    </location>
</feature>
<dbReference type="AlphaFoldDB" id="A0A5B7GT09"/>
<gene>
    <name evidence="2" type="ORF">E2C01_054176</name>
</gene>
<evidence type="ECO:0000313" key="3">
    <source>
        <dbReference type="Proteomes" id="UP000324222"/>
    </source>
</evidence>
<organism evidence="2 3">
    <name type="scientific">Portunus trituberculatus</name>
    <name type="common">Swimming crab</name>
    <name type="synonym">Neptunus trituberculatus</name>
    <dbReference type="NCBI Taxonomy" id="210409"/>
    <lineage>
        <taxon>Eukaryota</taxon>
        <taxon>Metazoa</taxon>
        <taxon>Ecdysozoa</taxon>
        <taxon>Arthropoda</taxon>
        <taxon>Crustacea</taxon>
        <taxon>Multicrustacea</taxon>
        <taxon>Malacostraca</taxon>
        <taxon>Eumalacostraca</taxon>
        <taxon>Eucarida</taxon>
        <taxon>Decapoda</taxon>
        <taxon>Pleocyemata</taxon>
        <taxon>Brachyura</taxon>
        <taxon>Eubrachyura</taxon>
        <taxon>Portunoidea</taxon>
        <taxon>Portunidae</taxon>
        <taxon>Portuninae</taxon>
        <taxon>Portunus</taxon>
    </lineage>
</organism>
<sequence>MDFKGWGQEEAVLHIRLYCTPALPSSLWRSDNGLRQWRPWTRSITWRSKLLIRLRNVVLREDVFRKCGSFSDVDSLRSYCTAFKAALKDADLDFGGQIDGRESDSAATTDPLPGVGDVPEEAPTSSNPSSKPRKCGSCGRTYLPRKSACPAEKLVYYNCSKVGHLAVLCRQGKKSSTCGGRRVSWWPPQVK</sequence>
<dbReference type="Proteomes" id="UP000324222">
    <property type="component" value="Unassembled WGS sequence"/>
</dbReference>
<accession>A0A5B7GT09</accession>
<reference evidence="2 3" key="1">
    <citation type="submission" date="2019-05" db="EMBL/GenBank/DDBJ databases">
        <title>Another draft genome of Portunus trituberculatus and its Hox gene families provides insights of decapod evolution.</title>
        <authorList>
            <person name="Jeong J.-H."/>
            <person name="Song I."/>
            <person name="Kim S."/>
            <person name="Choi T."/>
            <person name="Kim D."/>
            <person name="Ryu S."/>
            <person name="Kim W."/>
        </authorList>
    </citation>
    <scope>NUCLEOTIDE SEQUENCE [LARGE SCALE GENOMIC DNA]</scope>
    <source>
        <tissue evidence="2">Muscle</tissue>
    </source>
</reference>
<evidence type="ECO:0008006" key="4">
    <source>
        <dbReference type="Google" id="ProtNLM"/>
    </source>
</evidence>
<evidence type="ECO:0000313" key="2">
    <source>
        <dbReference type="EMBL" id="MPC60138.1"/>
    </source>
</evidence>
<proteinExistence type="predicted"/>
<name>A0A5B7GT09_PORTR</name>